<evidence type="ECO:0008006" key="3">
    <source>
        <dbReference type="Google" id="ProtNLM"/>
    </source>
</evidence>
<name>A0A397TSR6_9GLOM</name>
<accession>A0A397TSR6</accession>
<organism evidence="1 2">
    <name type="scientific">Glomus cerebriforme</name>
    <dbReference type="NCBI Taxonomy" id="658196"/>
    <lineage>
        <taxon>Eukaryota</taxon>
        <taxon>Fungi</taxon>
        <taxon>Fungi incertae sedis</taxon>
        <taxon>Mucoromycota</taxon>
        <taxon>Glomeromycotina</taxon>
        <taxon>Glomeromycetes</taxon>
        <taxon>Glomerales</taxon>
        <taxon>Glomeraceae</taxon>
        <taxon>Glomus</taxon>
    </lineage>
</organism>
<dbReference type="OrthoDB" id="2357247at2759"/>
<dbReference type="AlphaFoldDB" id="A0A397TSR6"/>
<dbReference type="Proteomes" id="UP000265703">
    <property type="component" value="Unassembled WGS sequence"/>
</dbReference>
<sequence>MFFIYRIIITFFLSIFLRLVPLNYRNRLLVFVHPRNQPRQIPVDCLIEILEHLRNDTSALHSCILVNRIWCLFAVRILWRSPFEHVNSEKYGSLAIRTYISCLSDQEKQKLINNGIEIPNLNQPYLDYPGFLQSFDYYGFISSVHSWLIEIMGEDDIPDDELIKDTAQIIGEMICRRSPGFKELKYLRKESTNMINMTLMDLSNYNGVIDALSKLQRFEFRSSNHADDDFTRNWIKLFTKISTSTRNLQHITICLSKNNRDTFKELDHSISDLIRSQSRLQSISVNSFWSVTNSSLIYDAILFHSRSLNYLRLQGLSDLPLLFQVLNSCENLEILEFTRSWKKDDDFYHGNIIPSTSLKIKHLYYYFIDDSVDFLNTILKISKNNLKTFSSKQFNPSVITTIRNYCPNITHLCVKLRPSDLLLFNEQLLNTLQLEHLTIQTPYGPPLSKDQLYQLALALPQSCKYFGIDFEIGYAHLDHFLRHIRYAKLEILALHSISDNHVKYLESAIAYAIGFKSLNEVKLQKVNHNSDLTDSQYKKWLNEQLLLAFKRFDGKYDYPHDLKISEAKPISFSYHETVFKSKIINFTT</sequence>
<reference evidence="1 2" key="1">
    <citation type="submission" date="2018-06" db="EMBL/GenBank/DDBJ databases">
        <title>Comparative genomics reveals the genomic features of Rhizophagus irregularis, R. cerebriforme, R. diaphanum and Gigaspora rosea, and their symbiotic lifestyle signature.</title>
        <authorList>
            <person name="Morin E."/>
            <person name="San Clemente H."/>
            <person name="Chen E.C.H."/>
            <person name="De La Providencia I."/>
            <person name="Hainaut M."/>
            <person name="Kuo A."/>
            <person name="Kohler A."/>
            <person name="Murat C."/>
            <person name="Tang N."/>
            <person name="Roy S."/>
            <person name="Loubradou J."/>
            <person name="Henrissat B."/>
            <person name="Grigoriev I.V."/>
            <person name="Corradi N."/>
            <person name="Roux C."/>
            <person name="Martin F.M."/>
        </authorList>
    </citation>
    <scope>NUCLEOTIDE SEQUENCE [LARGE SCALE GENOMIC DNA]</scope>
    <source>
        <strain evidence="1 2">DAOM 227022</strain>
    </source>
</reference>
<evidence type="ECO:0000313" key="2">
    <source>
        <dbReference type="Proteomes" id="UP000265703"/>
    </source>
</evidence>
<proteinExistence type="predicted"/>
<protein>
    <recommendedName>
        <fullName evidence="3">F-box domain-containing protein</fullName>
    </recommendedName>
</protein>
<evidence type="ECO:0000313" key="1">
    <source>
        <dbReference type="EMBL" id="RIA97934.1"/>
    </source>
</evidence>
<comment type="caution">
    <text evidence="1">The sequence shown here is derived from an EMBL/GenBank/DDBJ whole genome shotgun (WGS) entry which is preliminary data.</text>
</comment>
<dbReference type="EMBL" id="QKYT01000023">
    <property type="protein sequence ID" value="RIA97934.1"/>
    <property type="molecule type" value="Genomic_DNA"/>
</dbReference>
<keyword evidence="2" id="KW-1185">Reference proteome</keyword>
<gene>
    <name evidence="1" type="ORF">C1645_732059</name>
</gene>